<dbReference type="Gene3D" id="1.10.340.70">
    <property type="match status" value="1"/>
</dbReference>
<evidence type="ECO:0000256" key="6">
    <source>
        <dbReference type="ARBA" id="ARBA00022759"/>
    </source>
</evidence>
<evidence type="ECO:0000259" key="12">
    <source>
        <dbReference type="PROSITE" id="PS50175"/>
    </source>
</evidence>
<dbReference type="EMBL" id="NSIT01000173">
    <property type="protein sequence ID" value="PJE78480.1"/>
    <property type="molecule type" value="Genomic_DNA"/>
</dbReference>
<feature type="compositionally biased region" description="Basic and acidic residues" evidence="10">
    <location>
        <begin position="1660"/>
        <end position="1675"/>
    </location>
</feature>
<name>A0A2H9T5I1_9ZZZZ</name>
<dbReference type="Pfam" id="PF17921">
    <property type="entry name" value="Integrase_H2C2"/>
    <property type="match status" value="1"/>
</dbReference>
<reference evidence="15" key="1">
    <citation type="journal article" date="2017" name="Appl. Environ. Microbiol.">
        <title>Molecular characterization of an Endozoicomonas-like organism causing infection in king scallop Pecten maximus L.</title>
        <authorList>
            <person name="Cano I."/>
            <person name="van Aerle R."/>
            <person name="Ross S."/>
            <person name="Verner-Jeffreys D.W."/>
            <person name="Paley R.K."/>
            <person name="Rimmer G."/>
            <person name="Ryder D."/>
            <person name="Hooper P."/>
            <person name="Stone D."/>
            <person name="Feist S.W."/>
        </authorList>
    </citation>
    <scope>NUCLEOTIDE SEQUENCE</scope>
</reference>
<dbReference type="GO" id="GO:0008270">
    <property type="term" value="F:zinc ion binding"/>
    <property type="evidence" value="ECO:0007669"/>
    <property type="project" value="InterPro"/>
</dbReference>
<proteinExistence type="predicted"/>
<evidence type="ECO:0000256" key="9">
    <source>
        <dbReference type="SAM" id="Coils"/>
    </source>
</evidence>
<dbReference type="SUPFAM" id="SSF50630">
    <property type="entry name" value="Acid proteases"/>
    <property type="match status" value="1"/>
</dbReference>
<dbReference type="InterPro" id="IPR012337">
    <property type="entry name" value="RNaseH-like_sf"/>
</dbReference>
<dbReference type="GO" id="GO:0003676">
    <property type="term" value="F:nucleic acid binding"/>
    <property type="evidence" value="ECO:0007669"/>
    <property type="project" value="InterPro"/>
</dbReference>
<dbReference type="PANTHER" id="PTHR37984:SF5">
    <property type="entry name" value="PROTEIN NYNRIN-LIKE"/>
    <property type="match status" value="1"/>
</dbReference>
<evidence type="ECO:0000259" key="14">
    <source>
        <dbReference type="PROSITE" id="PS50994"/>
    </source>
</evidence>
<dbReference type="GO" id="GO:0003964">
    <property type="term" value="F:RNA-directed DNA polymerase activity"/>
    <property type="evidence" value="ECO:0007669"/>
    <property type="project" value="UniProtKB-KW"/>
</dbReference>
<keyword evidence="4" id="KW-0548">Nucleotidyltransferase</keyword>
<keyword evidence="7" id="KW-0378">Hydrolase</keyword>
<dbReference type="InterPro" id="IPR001995">
    <property type="entry name" value="Peptidase_A2_cat"/>
</dbReference>
<evidence type="ECO:0000256" key="10">
    <source>
        <dbReference type="SAM" id="MobiDB-lite"/>
    </source>
</evidence>
<dbReference type="InterPro" id="IPR041588">
    <property type="entry name" value="Integrase_H2C2"/>
</dbReference>
<evidence type="ECO:0000256" key="7">
    <source>
        <dbReference type="ARBA" id="ARBA00022801"/>
    </source>
</evidence>
<dbReference type="InterPro" id="IPR043128">
    <property type="entry name" value="Rev_trsase/Diguanyl_cyclase"/>
</dbReference>
<feature type="region of interest" description="Disordered" evidence="10">
    <location>
        <begin position="1660"/>
        <end position="1705"/>
    </location>
</feature>
<feature type="compositionally biased region" description="Basic and acidic residues" evidence="10">
    <location>
        <begin position="396"/>
        <end position="414"/>
    </location>
</feature>
<evidence type="ECO:0000313" key="15">
    <source>
        <dbReference type="EMBL" id="PJE78480.1"/>
    </source>
</evidence>
<dbReference type="GO" id="GO:0004519">
    <property type="term" value="F:endonuclease activity"/>
    <property type="evidence" value="ECO:0007669"/>
    <property type="project" value="UniProtKB-KW"/>
</dbReference>
<dbReference type="FunFam" id="3.30.420.10:FF:000032">
    <property type="entry name" value="Retrovirus-related Pol polyprotein from transposon 297-like Protein"/>
    <property type="match status" value="1"/>
</dbReference>
<dbReference type="InterPro" id="IPR043502">
    <property type="entry name" value="DNA/RNA_pol_sf"/>
</dbReference>
<feature type="region of interest" description="Disordered" evidence="10">
    <location>
        <begin position="1"/>
        <end position="20"/>
    </location>
</feature>
<dbReference type="GO" id="GO:0006508">
    <property type="term" value="P:proteolysis"/>
    <property type="evidence" value="ECO:0007669"/>
    <property type="project" value="UniProtKB-KW"/>
</dbReference>
<dbReference type="FunFam" id="1.10.340.70:FF:000001">
    <property type="entry name" value="Retrovirus-related Pol polyprotein from transposon gypsy-like Protein"/>
    <property type="match status" value="1"/>
</dbReference>
<dbReference type="SMART" id="SM00343">
    <property type="entry name" value="ZnF_C2HC"/>
    <property type="match status" value="1"/>
</dbReference>
<comment type="caution">
    <text evidence="15">The sequence shown here is derived from an EMBL/GenBank/DDBJ whole genome shotgun (WGS) entry which is preliminary data.</text>
</comment>
<dbReference type="CDD" id="cd01647">
    <property type="entry name" value="RT_LTR"/>
    <property type="match status" value="1"/>
</dbReference>
<evidence type="ECO:0000256" key="5">
    <source>
        <dbReference type="ARBA" id="ARBA00022722"/>
    </source>
</evidence>
<feature type="compositionally biased region" description="Polar residues" evidence="10">
    <location>
        <begin position="1676"/>
        <end position="1687"/>
    </location>
</feature>
<dbReference type="SUPFAM" id="SSF56672">
    <property type="entry name" value="DNA/RNA polymerases"/>
    <property type="match status" value="1"/>
</dbReference>
<dbReference type="GO" id="GO:0004190">
    <property type="term" value="F:aspartic-type endopeptidase activity"/>
    <property type="evidence" value="ECO:0007669"/>
    <property type="project" value="InterPro"/>
</dbReference>
<dbReference type="PROSITE" id="PS50158">
    <property type="entry name" value="ZF_CCHC"/>
    <property type="match status" value="1"/>
</dbReference>
<dbReference type="Pfam" id="PF17917">
    <property type="entry name" value="RT_RNaseH"/>
    <property type="match status" value="1"/>
</dbReference>
<evidence type="ECO:0000256" key="2">
    <source>
        <dbReference type="ARBA" id="ARBA00022670"/>
    </source>
</evidence>
<dbReference type="Gene3D" id="3.10.10.10">
    <property type="entry name" value="HIV Type 1 Reverse Transcriptase, subunit A, domain 1"/>
    <property type="match status" value="1"/>
</dbReference>
<dbReference type="InterPro" id="IPR036397">
    <property type="entry name" value="RNaseH_sf"/>
</dbReference>
<dbReference type="Pfam" id="PF13975">
    <property type="entry name" value="gag-asp_proteas"/>
    <property type="match status" value="1"/>
</dbReference>
<dbReference type="Pfam" id="PF00098">
    <property type="entry name" value="zf-CCHC"/>
    <property type="match status" value="1"/>
</dbReference>
<keyword evidence="3" id="KW-0808">Transferase</keyword>
<dbReference type="Pfam" id="PF22938">
    <property type="entry name" value="Integrase_p58_C"/>
    <property type="match status" value="1"/>
</dbReference>
<feature type="compositionally biased region" description="Basic and acidic residues" evidence="10">
    <location>
        <begin position="1184"/>
        <end position="1201"/>
    </location>
</feature>
<dbReference type="PROSITE" id="PS00141">
    <property type="entry name" value="ASP_PROTEASE"/>
    <property type="match status" value="1"/>
</dbReference>
<dbReference type="SUPFAM" id="SSF53098">
    <property type="entry name" value="Ribonuclease H-like"/>
    <property type="match status" value="1"/>
</dbReference>
<evidence type="ECO:0000259" key="11">
    <source>
        <dbReference type="PROSITE" id="PS50158"/>
    </source>
</evidence>
<dbReference type="SUPFAM" id="SSF57756">
    <property type="entry name" value="Retrovirus zinc finger-like domains"/>
    <property type="match status" value="1"/>
</dbReference>
<dbReference type="InterPro" id="IPR001878">
    <property type="entry name" value="Znf_CCHC"/>
</dbReference>
<dbReference type="EC" id="2.7.7.49" evidence="1"/>
<sequence length="1705" mass="194723">MAEGYTSDQSDRESDNGLDFNNTSHIHFDFSTPITQPNIPMRKHAVVDSGFGTKEKDTRLKPERFSPDYSLGLRDESIQKFEQEIKELGEQMKQMQASSHNLLSRTKPMTSVPCPLGVDNDHRLDGHKYDNVTTRKKRMSRVASRRDAEETDDEVRDMSTKYKSKMVTVKAATYDGTSPWVDFKSHFDACSRINRWTDNEKGLHLAVALRGQAQGILGDLDIPKQQDYESLVKALEERFAPPNQTELYRVQLMERRQKASESLPELGQAIRRLVNLAYRTVPNDVRETLAMQQFIEALADSEMRIRIKQSRPKNLTEAIQLSVELEAYNRCEKKSKEGQSYLRNTNTETSEGSEMLKLLQDMQKKLESLEKDVGKMKSRSRSNVVRNKNCFNCGEEGHFRRNCPKPDKKNDPNKSQKQPGAQQVNTHRRQRQKKPRAGIGLSTAVQEAGMYITAEVHGTKVNLLVDTGATVTIISERVFDKITESAKPRLSRVHQDVLTASGEKLEVKGKGSFVIRLNKTKDIYVEAIIAKINTDGILGLDIMQERNGSLDFKKGVLTLDDVTVPTFYEGAMGCYRLSLTEKVTIPANSEVVVQGKVCLPEGETASKLLLVEKPATFLKTERALVARALVQYDTTVPVRLMNLGNESQQFYPGTTIAQVSTIDGVMGTVDEPTPNKVAGLRADIQTLLNDSKNNLTTDQYNAGYELLLKHQNLFAVTDDDLGRTDLIQHKINTGGAKPIKQPVRRVPGNLGPEIDRQVKDMLDRGIIQKSSSPWSSGIVLVKKKDGSLRFCVDYRQLNAVSIPDAYPLPRIDEALDQMSGCSWFSTLDLNSGYWQVDLAPEDRQKTAFATRTGLYEFTVMPFGLASAPATFERLMETVLAGLQWQTCLIYLDDIIVTGKTFEDMIENLQQVFKRLQEAGLKLKARKCCLFAKEVIYLGHKISEEGISTDPDKVKKVAEWPVPVNIKQLRSFLGFCSYYRKFVRNFSVIAKCLHKLTEKGRKFDWTPQCQEAYEILKRELTSAKTLAHPDFSKEFILDTDASHEAIGAALSQEIDGIERPIAFAGRTLTKAERKYCVTRKELLAVVNFTKYFRHYLYGRKFTVRTDHSSLRWLLNFKDPEGQMARWLQVLSSYDMHIIHRPGKQHQNADGLSRIPCRQCNFDPDWELKADNGATESTAQIVRSIDPCKSDEKEKREKTLSEKQEEDDDLGLVIDWVKKGERPGYKSIGGRNKTVKSLWSQFEILSIQDDLLVRKTQKGVVHIIVPRNERRTILGHAHDNKTAAHLGTRKTLAKIRQQYYWPGIQDDIKRYVTGCTMCAKSKNMTKTKRAPMQITESGYPMERIAMDILCELPETDDGNRHILVISDYYTKWTESFPMQNMNAETVARILVEEVVCRFGVPSIIHSDQGSQFESALFREMCRILQIQKTRTTPYHPQSDGMVERFNKTLVTMLRAFVNERHTDWDRHLPYVMMAYRSTEHETTSNSPNFMMLGRETSTPLDLQYSMPRNLKALPQNTWAWELQEKMEDAHQLVRESVKGRMLRQKKLHDQKLSWQPFKAGDDVFVFFPNVKTGQSSKLACRWKGPFRVISKLTDVTYRVRCGRKGKLQVIHVDRMKPKKVQMLRNENAEDFAKVKEQQTQVDESCFESKQVDDSRSDWCEESATFKESENESGRDLKNISSKNIETNPKQGRRHRKAPAKHSDYILY</sequence>
<dbReference type="PROSITE" id="PS50994">
    <property type="entry name" value="INTEGRASE"/>
    <property type="match status" value="1"/>
</dbReference>
<dbReference type="InterPro" id="IPR001969">
    <property type="entry name" value="Aspartic_peptidase_AS"/>
</dbReference>
<dbReference type="InterPro" id="IPR050951">
    <property type="entry name" value="Retrovirus_Pol_polyprotein"/>
</dbReference>
<dbReference type="Gene3D" id="4.10.60.10">
    <property type="entry name" value="Zinc finger, CCHC-type"/>
    <property type="match status" value="1"/>
</dbReference>
<accession>A0A2H9T5I1</accession>
<evidence type="ECO:0000256" key="1">
    <source>
        <dbReference type="ARBA" id="ARBA00012493"/>
    </source>
</evidence>
<dbReference type="Gene3D" id="3.10.20.370">
    <property type="match status" value="1"/>
</dbReference>
<dbReference type="FunFam" id="3.10.20.370:FF:000001">
    <property type="entry name" value="Retrovirus-related Pol polyprotein from transposon 17.6-like protein"/>
    <property type="match status" value="1"/>
</dbReference>
<feature type="region of interest" description="Disordered" evidence="10">
    <location>
        <begin position="1183"/>
        <end position="1204"/>
    </location>
</feature>
<feature type="domain" description="Peptidase A2" evidence="12">
    <location>
        <begin position="461"/>
        <end position="542"/>
    </location>
</feature>
<feature type="region of interest" description="Disordered" evidence="10">
    <location>
        <begin position="135"/>
        <end position="154"/>
    </location>
</feature>
<keyword evidence="6" id="KW-0255">Endonuclease</keyword>
<dbReference type="InterPro" id="IPR036875">
    <property type="entry name" value="Znf_CCHC_sf"/>
</dbReference>
<dbReference type="FunFam" id="3.10.10.10:FF:000007">
    <property type="entry name" value="Retrovirus-related Pol polyprotein from transposon 17.6-like Protein"/>
    <property type="match status" value="1"/>
</dbReference>
<dbReference type="FunFam" id="3.30.70.270:FF:000020">
    <property type="entry name" value="Transposon Tf2-6 polyprotein-like Protein"/>
    <property type="match status" value="1"/>
</dbReference>
<protein>
    <recommendedName>
        <fullName evidence="1">RNA-directed DNA polymerase</fullName>
        <ecNumber evidence="1">2.7.7.49</ecNumber>
    </recommendedName>
</protein>
<dbReference type="CDD" id="cd09274">
    <property type="entry name" value="RNase_HI_RT_Ty3"/>
    <property type="match status" value="1"/>
</dbReference>
<dbReference type="PROSITE" id="PS50878">
    <property type="entry name" value="RT_POL"/>
    <property type="match status" value="1"/>
</dbReference>
<dbReference type="InterPro" id="IPR001584">
    <property type="entry name" value="Integrase_cat-core"/>
</dbReference>
<dbReference type="Gene3D" id="3.30.420.10">
    <property type="entry name" value="Ribonuclease H-like superfamily/Ribonuclease H"/>
    <property type="match status" value="1"/>
</dbReference>
<feature type="compositionally biased region" description="Basic residues" evidence="10">
    <location>
        <begin position="1688"/>
        <end position="1697"/>
    </location>
</feature>
<keyword evidence="5" id="KW-0540">Nuclease</keyword>
<keyword evidence="2" id="KW-0645">Protease</keyword>
<evidence type="ECO:0000256" key="8">
    <source>
        <dbReference type="ARBA" id="ARBA00022918"/>
    </source>
</evidence>
<dbReference type="GO" id="GO:0015074">
    <property type="term" value="P:DNA integration"/>
    <property type="evidence" value="ECO:0007669"/>
    <property type="project" value="InterPro"/>
</dbReference>
<dbReference type="Pfam" id="PF00665">
    <property type="entry name" value="rve"/>
    <property type="match status" value="1"/>
</dbReference>
<dbReference type="InterPro" id="IPR054465">
    <property type="entry name" value="Integrase_p58-like_C"/>
</dbReference>
<gene>
    <name evidence="15" type="ORF">CI610_02581</name>
</gene>
<organism evidence="15">
    <name type="scientific">invertebrate metagenome</name>
    <dbReference type="NCBI Taxonomy" id="1711999"/>
    <lineage>
        <taxon>unclassified sequences</taxon>
        <taxon>metagenomes</taxon>
        <taxon>organismal metagenomes</taxon>
    </lineage>
</organism>
<evidence type="ECO:0000259" key="13">
    <source>
        <dbReference type="PROSITE" id="PS50878"/>
    </source>
</evidence>
<feature type="domain" description="Integrase catalytic" evidence="14">
    <location>
        <begin position="1334"/>
        <end position="1493"/>
    </location>
</feature>
<dbReference type="InterPro" id="IPR000477">
    <property type="entry name" value="RT_dom"/>
</dbReference>
<feature type="coiled-coil region" evidence="9">
    <location>
        <begin position="352"/>
        <end position="379"/>
    </location>
</feature>
<dbReference type="InterPro" id="IPR041373">
    <property type="entry name" value="RT_RNaseH"/>
</dbReference>
<dbReference type="Pfam" id="PF00078">
    <property type="entry name" value="RVT_1"/>
    <property type="match status" value="1"/>
</dbReference>
<feature type="region of interest" description="Disordered" evidence="10">
    <location>
        <begin position="396"/>
        <end position="440"/>
    </location>
</feature>
<evidence type="ECO:0000256" key="3">
    <source>
        <dbReference type="ARBA" id="ARBA00022679"/>
    </source>
</evidence>
<dbReference type="Gene3D" id="3.30.70.270">
    <property type="match status" value="2"/>
</dbReference>
<feature type="domain" description="CCHC-type" evidence="11">
    <location>
        <begin position="390"/>
        <end position="405"/>
    </location>
</feature>
<dbReference type="PROSITE" id="PS50175">
    <property type="entry name" value="ASP_PROT_RETROV"/>
    <property type="match status" value="1"/>
</dbReference>
<feature type="compositionally biased region" description="Basic residues" evidence="10">
    <location>
        <begin position="426"/>
        <end position="436"/>
    </location>
</feature>
<dbReference type="InterPro" id="IPR021109">
    <property type="entry name" value="Peptidase_aspartic_dom_sf"/>
</dbReference>
<feature type="domain" description="Reverse transcriptase" evidence="13">
    <location>
        <begin position="762"/>
        <end position="941"/>
    </location>
</feature>
<keyword evidence="9" id="KW-0175">Coiled coil</keyword>
<evidence type="ECO:0000256" key="4">
    <source>
        <dbReference type="ARBA" id="ARBA00022695"/>
    </source>
</evidence>
<keyword evidence="8" id="KW-0695">RNA-directed DNA polymerase</keyword>
<dbReference type="Gene3D" id="2.40.70.10">
    <property type="entry name" value="Acid Proteases"/>
    <property type="match status" value="1"/>
</dbReference>
<dbReference type="PANTHER" id="PTHR37984">
    <property type="entry name" value="PROTEIN CBG26694"/>
    <property type="match status" value="1"/>
</dbReference>